<dbReference type="InterPro" id="IPR019076">
    <property type="entry name" value="Spore_lipoprot_YhcN/YlaJ-like"/>
</dbReference>
<organism evidence="2 3">
    <name type="scientific">Anoxybacteroides rupiense</name>
    <dbReference type="NCBI Taxonomy" id="311460"/>
    <lineage>
        <taxon>Bacteria</taxon>
        <taxon>Bacillati</taxon>
        <taxon>Bacillota</taxon>
        <taxon>Bacilli</taxon>
        <taxon>Bacillales</taxon>
        <taxon>Anoxybacillaceae</taxon>
        <taxon>Anoxybacteroides</taxon>
    </lineage>
</organism>
<feature type="chain" id="PRO_5044859103" evidence="1">
    <location>
        <begin position="22"/>
        <end position="237"/>
    </location>
</feature>
<gene>
    <name evidence="2" type="ORF">P9850_03740</name>
</gene>
<comment type="caution">
    <text evidence="2">The sequence shown here is derived from an EMBL/GenBank/DDBJ whole genome shotgun (WGS) entry which is preliminary data.</text>
</comment>
<evidence type="ECO:0000313" key="2">
    <source>
        <dbReference type="EMBL" id="MED5050985.1"/>
    </source>
</evidence>
<dbReference type="AlphaFoldDB" id="A0ABD5IRS3"/>
<keyword evidence="1" id="KW-0732">Signal</keyword>
<proteinExistence type="predicted"/>
<sequence>MRKTIAAIGVFCCVSGLAACANYDAEDRATRYRDETRPIGYYSTDRTNTPYTYGRYGTNIENDGNAYMMDNQNGPVADFFGTDALRRDRYDRSTPSLPLEANFGKADQNYHGHLQNDKTHPSYYDHYDGRFAEQVAKEAAKVKNVSDARALVYKDHVLVAIQTGGKDANRTEQNVAKAIAPYTKGKHVRVVSNPSMYQRARVIDNNIRYGRPFEEINRDLKTIFYKGKIMETPTNTR</sequence>
<evidence type="ECO:0000256" key="1">
    <source>
        <dbReference type="SAM" id="SignalP"/>
    </source>
</evidence>
<protein>
    <submittedName>
        <fullName evidence="2">YhcN/YlaJ family sporulation lipoprotein</fullName>
    </submittedName>
</protein>
<keyword evidence="2" id="KW-0449">Lipoprotein</keyword>
<feature type="signal peptide" evidence="1">
    <location>
        <begin position="1"/>
        <end position="21"/>
    </location>
</feature>
<evidence type="ECO:0000313" key="3">
    <source>
        <dbReference type="Proteomes" id="UP001339962"/>
    </source>
</evidence>
<dbReference type="Pfam" id="PF09580">
    <property type="entry name" value="Spore_YhcN_YlaJ"/>
    <property type="match status" value="1"/>
</dbReference>
<dbReference type="PROSITE" id="PS51257">
    <property type="entry name" value="PROKAR_LIPOPROTEIN"/>
    <property type="match status" value="1"/>
</dbReference>
<name>A0ABD5IRS3_9BACL</name>
<dbReference type="EMBL" id="JARTLI010000004">
    <property type="protein sequence ID" value="MED5050985.1"/>
    <property type="molecule type" value="Genomic_DNA"/>
</dbReference>
<dbReference type="RefSeq" id="WP_066146116.1">
    <property type="nucleotide sequence ID" value="NZ_JAHSSG010000001.1"/>
</dbReference>
<reference evidence="2 3" key="1">
    <citation type="submission" date="2023-03" db="EMBL/GenBank/DDBJ databases">
        <title>Bacillus Genome Sequencing.</title>
        <authorList>
            <person name="Dunlap C."/>
        </authorList>
    </citation>
    <scope>NUCLEOTIDE SEQUENCE [LARGE SCALE GENOMIC DNA]</scope>
    <source>
        <strain evidence="2 3">NRS-38</strain>
    </source>
</reference>
<accession>A0ABD5IRS3</accession>
<dbReference type="Proteomes" id="UP001339962">
    <property type="component" value="Unassembled WGS sequence"/>
</dbReference>